<keyword evidence="6 7" id="KW-0560">Oxidoreductase</keyword>
<protein>
    <recommendedName>
        <fullName evidence="3 7">Dihydrofolate reductase</fullName>
        <ecNumber evidence="3 7">1.5.1.3</ecNumber>
    </recommendedName>
</protein>
<comment type="caution">
    <text evidence="10">The sequence shown here is derived from an EMBL/GenBank/DDBJ whole genome shotgun (WGS) entry which is preliminary data.</text>
</comment>
<evidence type="ECO:0000256" key="8">
    <source>
        <dbReference type="RuleBase" id="RU004474"/>
    </source>
</evidence>
<dbReference type="EMBL" id="JBHUMZ010000053">
    <property type="protein sequence ID" value="MFD2640394.1"/>
    <property type="molecule type" value="Genomic_DNA"/>
</dbReference>
<comment type="function">
    <text evidence="7">Key enzyme in folate metabolism. Catalyzes an essential reaction for de novo glycine and purine synthesis, and for DNA precursor synthesis.</text>
</comment>
<name>A0ABW5QEL3_9BACI</name>
<dbReference type="InterPro" id="IPR012259">
    <property type="entry name" value="DHFR"/>
</dbReference>
<comment type="pathway">
    <text evidence="1 7">Cofactor biosynthesis; tetrahydrofolate biosynthesis; 5,6,7,8-tetrahydrofolate from 7,8-dihydrofolate: step 1/1.</text>
</comment>
<dbReference type="InterPro" id="IPR017925">
    <property type="entry name" value="DHFR_CS"/>
</dbReference>
<evidence type="ECO:0000256" key="2">
    <source>
        <dbReference type="ARBA" id="ARBA00009539"/>
    </source>
</evidence>
<evidence type="ECO:0000256" key="6">
    <source>
        <dbReference type="ARBA" id="ARBA00023002"/>
    </source>
</evidence>
<evidence type="ECO:0000259" key="9">
    <source>
        <dbReference type="PROSITE" id="PS51330"/>
    </source>
</evidence>
<evidence type="ECO:0000256" key="5">
    <source>
        <dbReference type="ARBA" id="ARBA00022857"/>
    </source>
</evidence>
<evidence type="ECO:0000256" key="4">
    <source>
        <dbReference type="ARBA" id="ARBA00022563"/>
    </source>
</evidence>
<dbReference type="Pfam" id="PF00186">
    <property type="entry name" value="DHFR_1"/>
    <property type="match status" value="1"/>
</dbReference>
<dbReference type="RefSeq" id="WP_377330538.1">
    <property type="nucleotide sequence ID" value="NZ_JBHUMZ010000053.1"/>
</dbReference>
<dbReference type="InterPro" id="IPR024072">
    <property type="entry name" value="DHFR-like_dom_sf"/>
</dbReference>
<keyword evidence="5 7" id="KW-0521">NADP</keyword>
<dbReference type="Gene3D" id="3.40.430.10">
    <property type="entry name" value="Dihydrofolate Reductase, subunit A"/>
    <property type="match status" value="1"/>
</dbReference>
<organism evidence="10 11">
    <name type="scientific">Piscibacillus salipiscarius</name>
    <dbReference type="NCBI Taxonomy" id="299480"/>
    <lineage>
        <taxon>Bacteria</taxon>
        <taxon>Bacillati</taxon>
        <taxon>Bacillota</taxon>
        <taxon>Bacilli</taxon>
        <taxon>Bacillales</taxon>
        <taxon>Bacillaceae</taxon>
        <taxon>Piscibacillus</taxon>
    </lineage>
</organism>
<dbReference type="SUPFAM" id="SSF53597">
    <property type="entry name" value="Dihydrofolate reductase-like"/>
    <property type="match status" value="1"/>
</dbReference>
<dbReference type="Proteomes" id="UP001597452">
    <property type="component" value="Unassembled WGS sequence"/>
</dbReference>
<dbReference type="PROSITE" id="PS51330">
    <property type="entry name" value="DHFR_2"/>
    <property type="match status" value="1"/>
</dbReference>
<reference evidence="11" key="1">
    <citation type="journal article" date="2019" name="Int. J. Syst. Evol. Microbiol.">
        <title>The Global Catalogue of Microorganisms (GCM) 10K type strain sequencing project: providing services to taxonomists for standard genome sequencing and annotation.</title>
        <authorList>
            <consortium name="The Broad Institute Genomics Platform"/>
            <consortium name="The Broad Institute Genome Sequencing Center for Infectious Disease"/>
            <person name="Wu L."/>
            <person name="Ma J."/>
        </authorList>
    </citation>
    <scope>NUCLEOTIDE SEQUENCE [LARGE SCALE GENOMIC DNA]</scope>
    <source>
        <strain evidence="11">TISTR 1571</strain>
    </source>
</reference>
<dbReference type="PANTHER" id="PTHR48069:SF3">
    <property type="entry name" value="DIHYDROFOLATE REDUCTASE"/>
    <property type="match status" value="1"/>
</dbReference>
<evidence type="ECO:0000313" key="11">
    <source>
        <dbReference type="Proteomes" id="UP001597452"/>
    </source>
</evidence>
<comment type="similarity">
    <text evidence="2 7 8">Belongs to the dihydrofolate reductase family.</text>
</comment>
<dbReference type="PROSITE" id="PS00075">
    <property type="entry name" value="DHFR_1"/>
    <property type="match status" value="1"/>
</dbReference>
<evidence type="ECO:0000313" key="10">
    <source>
        <dbReference type="EMBL" id="MFD2640394.1"/>
    </source>
</evidence>
<proteinExistence type="inferred from homology"/>
<dbReference type="CDD" id="cd00209">
    <property type="entry name" value="DHFR"/>
    <property type="match status" value="1"/>
</dbReference>
<dbReference type="InterPro" id="IPR001796">
    <property type="entry name" value="DHFR_dom"/>
</dbReference>
<gene>
    <name evidence="10" type="ORF">ACFSW4_16110</name>
</gene>
<sequence>MLSFIVAMDENNVIGKDNDLPWYLPNDLKYFKKMTSGHTIIMGRKTFESIGRPLPNRKNIVLTRDQQYKAEGCTVIHSVDELESYLHEDEVFLIGGAELFKTTLPKADRLYITRIHATFDGDTFFPRIDLSEWEVIDVTKGESDERNQHEHTYYVYERKHNKK</sequence>
<comment type="catalytic activity">
    <reaction evidence="7">
        <text>(6S)-5,6,7,8-tetrahydrofolate + NADP(+) = 7,8-dihydrofolate + NADPH + H(+)</text>
        <dbReference type="Rhea" id="RHEA:15009"/>
        <dbReference type="ChEBI" id="CHEBI:15378"/>
        <dbReference type="ChEBI" id="CHEBI:57451"/>
        <dbReference type="ChEBI" id="CHEBI:57453"/>
        <dbReference type="ChEBI" id="CHEBI:57783"/>
        <dbReference type="ChEBI" id="CHEBI:58349"/>
        <dbReference type="EC" id="1.5.1.3"/>
    </reaction>
</comment>
<accession>A0ABW5QEL3</accession>
<evidence type="ECO:0000256" key="1">
    <source>
        <dbReference type="ARBA" id="ARBA00004903"/>
    </source>
</evidence>
<dbReference type="GO" id="GO:0004146">
    <property type="term" value="F:dihydrofolate reductase activity"/>
    <property type="evidence" value="ECO:0007669"/>
    <property type="project" value="UniProtKB-EC"/>
</dbReference>
<evidence type="ECO:0000256" key="3">
    <source>
        <dbReference type="ARBA" id="ARBA00012856"/>
    </source>
</evidence>
<dbReference type="PANTHER" id="PTHR48069">
    <property type="entry name" value="DIHYDROFOLATE REDUCTASE"/>
    <property type="match status" value="1"/>
</dbReference>
<keyword evidence="4 7" id="KW-0554">One-carbon metabolism</keyword>
<dbReference type="EC" id="1.5.1.3" evidence="3 7"/>
<feature type="domain" description="DHFR" evidence="9">
    <location>
        <begin position="1"/>
        <end position="158"/>
    </location>
</feature>
<dbReference type="PRINTS" id="PR00070">
    <property type="entry name" value="DHFR"/>
</dbReference>
<keyword evidence="11" id="KW-1185">Reference proteome</keyword>
<dbReference type="PIRSF" id="PIRSF000194">
    <property type="entry name" value="DHFR"/>
    <property type="match status" value="1"/>
</dbReference>
<evidence type="ECO:0000256" key="7">
    <source>
        <dbReference type="PIRNR" id="PIRNR000194"/>
    </source>
</evidence>